<evidence type="ECO:0000256" key="1">
    <source>
        <dbReference type="ARBA" id="ARBA00022741"/>
    </source>
</evidence>
<dbReference type="AlphaFoldDB" id="A0A8D0G4I0"/>
<proteinExistence type="inferred from homology"/>
<evidence type="ECO:0000256" key="4">
    <source>
        <dbReference type="PROSITE-ProRule" id="PRU00782"/>
    </source>
</evidence>
<reference evidence="6" key="1">
    <citation type="submission" date="2025-08" db="UniProtKB">
        <authorList>
            <consortium name="Ensembl"/>
        </authorList>
    </citation>
    <scope>IDENTIFICATION</scope>
</reference>
<protein>
    <recommendedName>
        <fullName evidence="5">Myosin motor domain-containing protein</fullName>
    </recommendedName>
</protein>
<accession>A0A8D0G4I0</accession>
<comment type="caution">
    <text evidence="4">Lacks conserved residue(s) required for the propagation of feature annotation.</text>
</comment>
<dbReference type="SUPFAM" id="SSF52540">
    <property type="entry name" value="P-loop containing nucleoside triphosphate hydrolases"/>
    <property type="match status" value="1"/>
</dbReference>
<dbReference type="GO" id="GO:0000146">
    <property type="term" value="F:microfilament motor activity"/>
    <property type="evidence" value="ECO:0007669"/>
    <property type="project" value="TreeGrafter"/>
</dbReference>
<dbReference type="GO" id="GO:0016020">
    <property type="term" value="C:membrane"/>
    <property type="evidence" value="ECO:0007669"/>
    <property type="project" value="TreeGrafter"/>
</dbReference>
<evidence type="ECO:0000256" key="3">
    <source>
        <dbReference type="ARBA" id="ARBA00023203"/>
    </source>
</evidence>
<dbReference type="InterPro" id="IPR001609">
    <property type="entry name" value="Myosin_head_motor_dom-like"/>
</dbReference>
<dbReference type="InterPro" id="IPR027417">
    <property type="entry name" value="P-loop_NTPase"/>
</dbReference>
<dbReference type="Pfam" id="PF00063">
    <property type="entry name" value="Myosin_head"/>
    <property type="match status" value="1"/>
</dbReference>
<dbReference type="GO" id="GO:0005737">
    <property type="term" value="C:cytoplasm"/>
    <property type="evidence" value="ECO:0007669"/>
    <property type="project" value="TreeGrafter"/>
</dbReference>
<evidence type="ECO:0000313" key="7">
    <source>
        <dbReference type="Proteomes" id="UP000694392"/>
    </source>
</evidence>
<dbReference type="Gene3D" id="1.20.58.530">
    <property type="match status" value="1"/>
</dbReference>
<sequence length="148" mass="16836">ASSSLSQEEYEAEGLEWSFINYQDNQGCLDLIEGSPVGIFSLLNEECRLNRSANTSQFQTRIEKALSNNQFLSRDKLSKNSNFIISHYAGKVCYQGEGMVEKNKDPVPPELVQLLQKSRDCLLQKLFPRREESQNDIKTQSRTVVTVV</sequence>
<dbReference type="GO" id="GO:0016459">
    <property type="term" value="C:myosin complex"/>
    <property type="evidence" value="ECO:0007669"/>
    <property type="project" value="UniProtKB-KW"/>
</dbReference>
<dbReference type="PANTHER" id="PTHR13140">
    <property type="entry name" value="MYOSIN"/>
    <property type="match status" value="1"/>
</dbReference>
<keyword evidence="1" id="KW-0547">Nucleotide-binding</keyword>
<comment type="similarity">
    <text evidence="4">Belongs to the TRAFAC class myosin-kinesin ATPase superfamily. Myosin family.</text>
</comment>
<keyword evidence="2" id="KW-0067">ATP-binding</keyword>
<reference evidence="6" key="2">
    <citation type="submission" date="2025-09" db="UniProtKB">
        <authorList>
            <consortium name="Ensembl"/>
        </authorList>
    </citation>
    <scope>IDENTIFICATION</scope>
</reference>
<evidence type="ECO:0000256" key="2">
    <source>
        <dbReference type="ARBA" id="ARBA00022840"/>
    </source>
</evidence>
<keyword evidence="7" id="KW-1185">Reference proteome</keyword>
<dbReference type="Proteomes" id="UP000694392">
    <property type="component" value="Unplaced"/>
</dbReference>
<dbReference type="GO" id="GO:0005524">
    <property type="term" value="F:ATP binding"/>
    <property type="evidence" value="ECO:0007669"/>
    <property type="project" value="UniProtKB-KW"/>
</dbReference>
<dbReference type="GO" id="GO:0051015">
    <property type="term" value="F:actin filament binding"/>
    <property type="evidence" value="ECO:0007669"/>
    <property type="project" value="TreeGrafter"/>
</dbReference>
<evidence type="ECO:0000259" key="5">
    <source>
        <dbReference type="PROSITE" id="PS51456"/>
    </source>
</evidence>
<dbReference type="Ensembl" id="ENSSPUT00000000180.1">
    <property type="protein sequence ID" value="ENSSPUP00000000162.1"/>
    <property type="gene ID" value="ENSSPUG00000000189.1"/>
</dbReference>
<keyword evidence="4" id="KW-0518">Myosin</keyword>
<dbReference type="PANTHER" id="PTHR13140:SF289">
    <property type="entry name" value="UNCONVENTIONAL MYOSIN-XIX"/>
    <property type="match status" value="1"/>
</dbReference>
<dbReference type="PROSITE" id="PS51456">
    <property type="entry name" value="MYOSIN_MOTOR"/>
    <property type="match status" value="1"/>
</dbReference>
<organism evidence="6 7">
    <name type="scientific">Sphenodon punctatus</name>
    <name type="common">Tuatara</name>
    <name type="synonym">Hatteria punctata</name>
    <dbReference type="NCBI Taxonomy" id="8508"/>
    <lineage>
        <taxon>Eukaryota</taxon>
        <taxon>Metazoa</taxon>
        <taxon>Chordata</taxon>
        <taxon>Craniata</taxon>
        <taxon>Vertebrata</taxon>
        <taxon>Euteleostomi</taxon>
        <taxon>Lepidosauria</taxon>
        <taxon>Sphenodontia</taxon>
        <taxon>Sphenodontidae</taxon>
        <taxon>Sphenodon</taxon>
    </lineage>
</organism>
<feature type="domain" description="Myosin motor" evidence="5">
    <location>
        <begin position="1"/>
        <end position="148"/>
    </location>
</feature>
<keyword evidence="3 4" id="KW-0009">Actin-binding</keyword>
<dbReference type="GeneTree" id="ENSGT00940000157382"/>
<dbReference type="GO" id="GO:0007015">
    <property type="term" value="P:actin filament organization"/>
    <property type="evidence" value="ECO:0007669"/>
    <property type="project" value="TreeGrafter"/>
</dbReference>
<dbReference type="OMA" id="RTRVWIS"/>
<name>A0A8D0G4I0_SPHPU</name>
<keyword evidence="4" id="KW-0505">Motor protein</keyword>
<evidence type="ECO:0000313" key="6">
    <source>
        <dbReference type="Ensembl" id="ENSSPUP00000000162.1"/>
    </source>
</evidence>